<dbReference type="OrthoDB" id="248751at2759"/>
<dbReference type="GO" id="GO:0000775">
    <property type="term" value="C:chromosome, centromeric region"/>
    <property type="evidence" value="ECO:0007669"/>
    <property type="project" value="UniProtKB-SubCell"/>
</dbReference>
<dbReference type="GO" id="GO:0032044">
    <property type="term" value="C:DSIF complex"/>
    <property type="evidence" value="ECO:0007669"/>
    <property type="project" value="TreeGrafter"/>
</dbReference>
<dbReference type="GO" id="GO:0008270">
    <property type="term" value="F:zinc ion binding"/>
    <property type="evidence" value="ECO:0007669"/>
    <property type="project" value="InterPro"/>
</dbReference>
<dbReference type="GO" id="GO:0000993">
    <property type="term" value="F:RNA polymerase II complex binding"/>
    <property type="evidence" value="ECO:0007669"/>
    <property type="project" value="TreeGrafter"/>
</dbReference>
<dbReference type="Pfam" id="PF06093">
    <property type="entry name" value="Spt4"/>
    <property type="match status" value="1"/>
</dbReference>
<evidence type="ECO:0000313" key="10">
    <source>
        <dbReference type="EMBL" id="KLO17486.1"/>
    </source>
</evidence>
<evidence type="ECO:0000256" key="3">
    <source>
        <dbReference type="ARBA" id="ARBA00010464"/>
    </source>
</evidence>
<evidence type="ECO:0000259" key="9">
    <source>
        <dbReference type="SMART" id="SM01389"/>
    </source>
</evidence>
<dbReference type="InterPro" id="IPR038510">
    <property type="entry name" value="Spt4_sf"/>
</dbReference>
<keyword evidence="10" id="KW-0648">Protein biosynthesis</keyword>
<comment type="subcellular location">
    <subcellularLocation>
        <location evidence="2">Chromosome</location>
        <location evidence="2">Centromere</location>
    </subcellularLocation>
    <subcellularLocation>
        <location evidence="1 8">Nucleus</location>
    </subcellularLocation>
</comment>
<dbReference type="PANTHER" id="PTHR12882:SF1">
    <property type="entry name" value="TRANSCRIPTION ELONGATION FACTOR SPT4"/>
    <property type="match status" value="1"/>
</dbReference>
<evidence type="ECO:0000313" key="11">
    <source>
        <dbReference type="Proteomes" id="UP000053477"/>
    </source>
</evidence>
<feature type="domain" description="Spt4/RpoE2 zinc finger" evidence="9">
    <location>
        <begin position="25"/>
        <end position="102"/>
    </location>
</feature>
<dbReference type="InParanoid" id="A0A0H2SK84"/>
<dbReference type="GO" id="GO:0006355">
    <property type="term" value="P:regulation of DNA-templated transcription"/>
    <property type="evidence" value="ECO:0007669"/>
    <property type="project" value="InterPro"/>
</dbReference>
<dbReference type="Gene3D" id="3.30.40.210">
    <property type="match status" value="1"/>
</dbReference>
<protein>
    <recommendedName>
        <fullName evidence="4 8">Transcription elongation factor SPT4</fullName>
    </recommendedName>
</protein>
<dbReference type="SMART" id="SM01389">
    <property type="entry name" value="Spt4"/>
    <property type="match status" value="1"/>
</dbReference>
<dbReference type="InterPro" id="IPR022800">
    <property type="entry name" value="Spt4/RpoE2_Znf"/>
</dbReference>
<name>A0A0H2SK84_9AGAM</name>
<keyword evidence="6 8" id="KW-0539">Nucleus</keyword>
<dbReference type="AlphaFoldDB" id="A0A0H2SK84"/>
<keyword evidence="11" id="KW-1185">Reference proteome</keyword>
<dbReference type="SUPFAM" id="SSF63393">
    <property type="entry name" value="RNA polymerase subunits"/>
    <property type="match status" value="1"/>
</dbReference>
<proteinExistence type="inferred from homology"/>
<keyword evidence="7" id="KW-0137">Centromere</keyword>
<dbReference type="Proteomes" id="UP000053477">
    <property type="component" value="Unassembled WGS sequence"/>
</dbReference>
<dbReference type="STRING" id="27342.A0A0H2SK84"/>
<evidence type="ECO:0000256" key="7">
    <source>
        <dbReference type="ARBA" id="ARBA00023328"/>
    </source>
</evidence>
<dbReference type="EMBL" id="KQ085904">
    <property type="protein sequence ID" value="KLO17486.1"/>
    <property type="molecule type" value="Genomic_DNA"/>
</dbReference>
<accession>A0A0H2SK84</accession>
<comment type="similarity">
    <text evidence="3 8">Belongs to the SPT4 family.</text>
</comment>
<dbReference type="GO" id="GO:0003746">
    <property type="term" value="F:translation elongation factor activity"/>
    <property type="evidence" value="ECO:0007669"/>
    <property type="project" value="UniProtKB-KW"/>
</dbReference>
<evidence type="ECO:0000256" key="6">
    <source>
        <dbReference type="ARBA" id="ARBA00023242"/>
    </source>
</evidence>
<dbReference type="PANTHER" id="PTHR12882">
    <property type="entry name" value="SUPPRESSOR OF TY 4"/>
    <property type="match status" value="1"/>
</dbReference>
<evidence type="ECO:0000256" key="1">
    <source>
        <dbReference type="ARBA" id="ARBA00004123"/>
    </source>
</evidence>
<evidence type="ECO:0000256" key="2">
    <source>
        <dbReference type="ARBA" id="ARBA00004584"/>
    </source>
</evidence>
<comment type="function">
    <text evidence="8">The SPT4-SPT5 complex mediates both activation and inhibition of transcription elongation, and plays a role in pre-mRNA processing. This complex seems to be important for the stability of the RNA polymerase II elongation machinery on the chromatin template but not for the inherent ability of this machinery to translocate down the gene.</text>
</comment>
<keyword evidence="5 8" id="KW-0804">Transcription</keyword>
<dbReference type="FunCoup" id="A0A0H2SK84">
    <property type="interactions" value="313"/>
</dbReference>
<dbReference type="PIRSF" id="PIRSF025023">
    <property type="entry name" value="Spt4"/>
    <property type="match status" value="1"/>
</dbReference>
<gene>
    <name evidence="10" type="ORF">SCHPADRAFT_919429</name>
</gene>
<organism evidence="10 11">
    <name type="scientific">Schizopora paradoxa</name>
    <dbReference type="NCBI Taxonomy" id="27342"/>
    <lineage>
        <taxon>Eukaryota</taxon>
        <taxon>Fungi</taxon>
        <taxon>Dikarya</taxon>
        <taxon>Basidiomycota</taxon>
        <taxon>Agaricomycotina</taxon>
        <taxon>Agaricomycetes</taxon>
        <taxon>Hymenochaetales</taxon>
        <taxon>Schizoporaceae</taxon>
        <taxon>Schizopora</taxon>
    </lineage>
</organism>
<evidence type="ECO:0000256" key="8">
    <source>
        <dbReference type="PIRNR" id="PIRNR025023"/>
    </source>
</evidence>
<evidence type="ECO:0000256" key="5">
    <source>
        <dbReference type="ARBA" id="ARBA00023163"/>
    </source>
</evidence>
<evidence type="ECO:0000256" key="4">
    <source>
        <dbReference type="ARBA" id="ARBA00020182"/>
    </source>
</evidence>
<reference evidence="10 11" key="1">
    <citation type="submission" date="2015-04" db="EMBL/GenBank/DDBJ databases">
        <title>Complete genome sequence of Schizopora paradoxa KUC8140, a cosmopolitan wood degrader in East Asia.</title>
        <authorList>
            <consortium name="DOE Joint Genome Institute"/>
            <person name="Min B."/>
            <person name="Park H."/>
            <person name="Jang Y."/>
            <person name="Kim J.-J."/>
            <person name="Kim K.H."/>
            <person name="Pangilinan J."/>
            <person name="Lipzen A."/>
            <person name="Riley R."/>
            <person name="Grigoriev I.V."/>
            <person name="Spatafora J.W."/>
            <person name="Choi I.-G."/>
        </authorList>
    </citation>
    <scope>NUCLEOTIDE SEQUENCE [LARGE SCALE GENOMIC DNA]</scope>
    <source>
        <strain evidence="10 11">KUC8140</strain>
    </source>
</reference>
<dbReference type="CDD" id="cd07973">
    <property type="entry name" value="Spt4"/>
    <property type="match status" value="1"/>
</dbReference>
<keyword evidence="10" id="KW-0251">Elongation factor</keyword>
<dbReference type="GO" id="GO:0140673">
    <property type="term" value="P:transcription elongation-coupled chromatin remodeling"/>
    <property type="evidence" value="ECO:0007669"/>
    <property type="project" value="InterPro"/>
</dbReference>
<dbReference type="InterPro" id="IPR029040">
    <property type="entry name" value="RPABC4/Spt4"/>
</dbReference>
<sequence>MSDPVDPNDVAPVAPIPSNARAKQLRACLLCSIIQSPVDFRKYGCPNCEEITQMKQSQDRVASCTTTHFDGVIALLEPETSWVARWQRTAKYVRGIYAVQVKGHVPEDVEQELLDRGIQYRRRDQTEMD</sequence>
<dbReference type="InterPro" id="IPR009287">
    <property type="entry name" value="Spt4"/>
</dbReference>